<evidence type="ECO:0000313" key="4">
    <source>
        <dbReference type="Proteomes" id="UP001149079"/>
    </source>
</evidence>
<protein>
    <submittedName>
        <fullName evidence="3">Uncharacterized protein</fullName>
    </submittedName>
</protein>
<evidence type="ECO:0000256" key="2">
    <source>
        <dbReference type="SAM" id="MobiDB-lite"/>
    </source>
</evidence>
<feature type="coiled-coil region" evidence="1">
    <location>
        <begin position="248"/>
        <end position="275"/>
    </location>
</feature>
<feature type="compositionally biased region" description="Polar residues" evidence="2">
    <location>
        <begin position="216"/>
        <end position="227"/>
    </location>
</feature>
<feature type="region of interest" description="Disordered" evidence="2">
    <location>
        <begin position="199"/>
        <end position="228"/>
    </location>
</feature>
<organism evidence="3 4">
    <name type="scientific">Penicillium bovifimosum</name>
    <dbReference type="NCBI Taxonomy" id="126998"/>
    <lineage>
        <taxon>Eukaryota</taxon>
        <taxon>Fungi</taxon>
        <taxon>Dikarya</taxon>
        <taxon>Ascomycota</taxon>
        <taxon>Pezizomycotina</taxon>
        <taxon>Eurotiomycetes</taxon>
        <taxon>Eurotiomycetidae</taxon>
        <taxon>Eurotiales</taxon>
        <taxon>Aspergillaceae</taxon>
        <taxon>Penicillium</taxon>
    </lineage>
</organism>
<dbReference type="GeneID" id="81409325"/>
<feature type="compositionally biased region" description="Polar residues" evidence="2">
    <location>
        <begin position="481"/>
        <end position="494"/>
    </location>
</feature>
<evidence type="ECO:0000313" key="3">
    <source>
        <dbReference type="EMBL" id="KAJ5121450.1"/>
    </source>
</evidence>
<comment type="caution">
    <text evidence="3">The sequence shown here is derived from an EMBL/GenBank/DDBJ whole genome shotgun (WGS) entry which is preliminary data.</text>
</comment>
<dbReference type="OrthoDB" id="4376054at2759"/>
<proteinExistence type="predicted"/>
<feature type="compositionally biased region" description="Low complexity" evidence="2">
    <location>
        <begin position="880"/>
        <end position="891"/>
    </location>
</feature>
<feature type="region of interest" description="Disordered" evidence="2">
    <location>
        <begin position="476"/>
        <end position="501"/>
    </location>
</feature>
<feature type="region of interest" description="Disordered" evidence="2">
    <location>
        <begin position="745"/>
        <end position="772"/>
    </location>
</feature>
<accession>A0A9W9GJJ4</accession>
<dbReference type="EMBL" id="JAPQKL010000007">
    <property type="protein sequence ID" value="KAJ5121450.1"/>
    <property type="molecule type" value="Genomic_DNA"/>
</dbReference>
<keyword evidence="1" id="KW-0175">Coiled coil</keyword>
<feature type="compositionally biased region" description="Basic and acidic residues" evidence="2">
    <location>
        <begin position="159"/>
        <end position="168"/>
    </location>
</feature>
<name>A0A9W9GJJ4_9EURO</name>
<evidence type="ECO:0000256" key="1">
    <source>
        <dbReference type="SAM" id="Coils"/>
    </source>
</evidence>
<dbReference type="RefSeq" id="XP_056517954.1">
    <property type="nucleotide sequence ID" value="XM_056670155.1"/>
</dbReference>
<reference evidence="3" key="2">
    <citation type="journal article" date="2023" name="IMA Fungus">
        <title>Comparative genomic study of the Penicillium genus elucidates a diverse pangenome and 15 lateral gene transfer events.</title>
        <authorList>
            <person name="Petersen C."/>
            <person name="Sorensen T."/>
            <person name="Nielsen M.R."/>
            <person name="Sondergaard T.E."/>
            <person name="Sorensen J.L."/>
            <person name="Fitzpatrick D.A."/>
            <person name="Frisvad J.C."/>
            <person name="Nielsen K.L."/>
        </authorList>
    </citation>
    <scope>NUCLEOTIDE SEQUENCE</scope>
    <source>
        <strain evidence="3">IBT 22155</strain>
    </source>
</reference>
<feature type="compositionally biased region" description="Polar residues" evidence="2">
    <location>
        <begin position="145"/>
        <end position="158"/>
    </location>
</feature>
<feature type="compositionally biased region" description="Polar residues" evidence="2">
    <location>
        <begin position="174"/>
        <end position="185"/>
    </location>
</feature>
<dbReference type="Proteomes" id="UP001149079">
    <property type="component" value="Unassembled WGS sequence"/>
</dbReference>
<reference evidence="3" key="1">
    <citation type="submission" date="2022-11" db="EMBL/GenBank/DDBJ databases">
        <authorList>
            <person name="Petersen C."/>
        </authorList>
    </citation>
    <scope>NUCLEOTIDE SEQUENCE</scope>
    <source>
        <strain evidence="3">IBT 22155</strain>
    </source>
</reference>
<feature type="compositionally biased region" description="Polar residues" evidence="2">
    <location>
        <begin position="745"/>
        <end position="765"/>
    </location>
</feature>
<feature type="compositionally biased region" description="Polar residues" evidence="2">
    <location>
        <begin position="843"/>
        <end position="857"/>
    </location>
</feature>
<feature type="region of interest" description="Disordered" evidence="2">
    <location>
        <begin position="1"/>
        <end position="185"/>
    </location>
</feature>
<keyword evidence="4" id="KW-1185">Reference proteome</keyword>
<feature type="compositionally biased region" description="Polar residues" evidence="2">
    <location>
        <begin position="396"/>
        <end position="412"/>
    </location>
</feature>
<dbReference type="AlphaFoldDB" id="A0A9W9GJJ4"/>
<sequence>MEKGEGPRLPEGPQRRNGVIPFQMAAPASTAAPLDPPARPEEQKRPGARFLGATTRTAGYAAPVNTPQPAPKKRLGGLFPGVTLGNAAPAAPVNTSEPAPKKRLGGLFPGVTVGAAPLQCGPSPNPTSDNQGPLHGITPLVGPATAQTPSFGSATIRNQRPDSPRRSETGPSEAVSSSNVPANPSHQFQELREISELSNELADAEGTSAGQEIEMTDSTPKESSSQPRMYGGFIVPVETARHHNPADIANLSAQFDVLEARYEEAKRALKEAAGDAVALCAWRGKYEGDGDAWTALTDLMEEIDDNNLYQRYRDAQAHLDELLDQQVDLLGMEFLKRRQKHGRRAMPRKVASQSAPRVVGFHQSDRPHRFQSIPPSQPQAGQDNGEGPSSGESEASKTASNGELNPPTNGSNGAMIPAPVTASASSDATPLASQESLEAGSLLGAFEAICGALQSLEITPSVPSPVEGHDVMANSAERQMAESSQPQDGSQSGEVSARPDGYMEWLGTGECLSIAWEPCHGAPHIDQIPQGALSAPAVQQPSQAPVQIEYHRPSHSKAEKRMGPVAPWTERKKQITRATVVKAGSELLARIDKIQPIAPTGCVGQVAEDTVRKAEPELLARDESIPAQPVQAVHVPVPAPPVPQAHTPSAVTEKAPALEVGSQPAAPQPTPIVPEPSTQVPLEAAMSVLAVPQPALAKKVRFAALPTEVPTQATVSEPAGSQPLQTVLAAKAKVATDGVVSELAASQQAPTASEPSSRTVTSAVAQPTPVVPDGTEKVAVQAVVSEPALSQQAPAALKPSPSEQDNSAWSDSDDDEWWPALQWQATSESDPSDEEWWPALESQAPSESEWDSPTLTMPGSYPLDTLDEVVEAPAATELAPTRSLSTSPTSTGEDPIKPPPSRPAREEPDWSWLIVDRPTHGSLRTGTRSHLDVLLAQREERRRAESALISSLEGLQVTAAS</sequence>
<feature type="compositionally biased region" description="Polar residues" evidence="2">
    <location>
        <begin position="422"/>
        <end position="432"/>
    </location>
</feature>
<gene>
    <name evidence="3" type="ORF">N7515_009411</name>
</gene>
<feature type="region of interest" description="Disordered" evidence="2">
    <location>
        <begin position="789"/>
        <end position="909"/>
    </location>
</feature>
<feature type="region of interest" description="Disordered" evidence="2">
    <location>
        <begin position="340"/>
        <end position="432"/>
    </location>
</feature>